<evidence type="ECO:0000256" key="1">
    <source>
        <dbReference type="ARBA" id="ARBA00022977"/>
    </source>
</evidence>
<feature type="binding site" evidence="2">
    <location>
        <position position="208"/>
    </location>
    <ligand>
        <name>Mg(2+)</name>
        <dbReference type="ChEBI" id="CHEBI:18420"/>
        <label>3</label>
    </ligand>
</feature>
<evidence type="ECO:0000256" key="2">
    <source>
        <dbReference type="HAMAP-Rule" id="MF_02128"/>
    </source>
</evidence>
<feature type="binding site" evidence="2">
    <location>
        <position position="50"/>
    </location>
    <ligand>
        <name>substrate</name>
    </ligand>
</feature>
<dbReference type="InterPro" id="IPR016188">
    <property type="entry name" value="PurM-like_N"/>
</dbReference>
<gene>
    <name evidence="2" type="primary">thiL</name>
    <name evidence="5" type="ORF">ODI_03460</name>
    <name evidence="6" type="ORF">ODI_R3662</name>
</gene>
<dbReference type="CDD" id="cd02194">
    <property type="entry name" value="ThiL"/>
    <property type="match status" value="1"/>
</dbReference>
<dbReference type="PANTHER" id="PTHR30270:SF0">
    <property type="entry name" value="THIAMINE-MONOPHOSPHATE KINASE"/>
    <property type="match status" value="1"/>
</dbReference>
<dbReference type="SUPFAM" id="SSF56042">
    <property type="entry name" value="PurM C-terminal domain-like"/>
    <property type="match status" value="1"/>
</dbReference>
<keyword evidence="7" id="KW-1185">Reference proteome</keyword>
<evidence type="ECO:0000313" key="7">
    <source>
        <dbReference type="Proteomes" id="UP000078558"/>
    </source>
</evidence>
<feature type="domain" description="PurM-like C-terminal" evidence="4">
    <location>
        <begin position="148"/>
        <end position="300"/>
    </location>
</feature>
<feature type="binding site" evidence="2">
    <location>
        <begin position="117"/>
        <end position="118"/>
    </location>
    <ligand>
        <name>ATP</name>
        <dbReference type="ChEBI" id="CHEBI:30616"/>
    </ligand>
</feature>
<feature type="binding site" evidence="2">
    <location>
        <position position="211"/>
    </location>
    <ligand>
        <name>Mg(2+)</name>
        <dbReference type="ChEBI" id="CHEBI:18420"/>
        <label>5</label>
    </ligand>
</feature>
<evidence type="ECO:0000259" key="4">
    <source>
        <dbReference type="Pfam" id="PF02769"/>
    </source>
</evidence>
<dbReference type="GO" id="GO:0009228">
    <property type="term" value="P:thiamine biosynthetic process"/>
    <property type="evidence" value="ECO:0007669"/>
    <property type="project" value="UniProtKB-KW"/>
</dbReference>
<dbReference type="OrthoDB" id="9802811at2"/>
<dbReference type="GO" id="GO:0000287">
    <property type="term" value="F:magnesium ion binding"/>
    <property type="evidence" value="ECO:0007669"/>
    <property type="project" value="UniProtKB-UniRule"/>
</dbReference>
<feature type="binding site" evidence="2">
    <location>
        <position position="43"/>
    </location>
    <ligand>
        <name>Mg(2+)</name>
        <dbReference type="ChEBI" id="CHEBI:18420"/>
        <label>2</label>
    </ligand>
</feature>
<proteinExistence type="inferred from homology"/>
<dbReference type="SUPFAM" id="SSF55326">
    <property type="entry name" value="PurM N-terminal domain-like"/>
    <property type="match status" value="1"/>
</dbReference>
<dbReference type="HAMAP" id="MF_02128">
    <property type="entry name" value="TMP_kinase"/>
    <property type="match status" value="1"/>
</dbReference>
<dbReference type="GO" id="GO:0009229">
    <property type="term" value="P:thiamine diphosphate biosynthetic process"/>
    <property type="evidence" value="ECO:0007669"/>
    <property type="project" value="UniProtKB-UniRule"/>
</dbReference>
<feature type="binding site" evidence="2">
    <location>
        <position position="210"/>
    </location>
    <ligand>
        <name>ATP</name>
        <dbReference type="ChEBI" id="CHEBI:30616"/>
    </ligand>
</feature>
<dbReference type="EMBL" id="FLRC01000005">
    <property type="protein sequence ID" value="SBT24041.1"/>
    <property type="molecule type" value="Genomic_DNA"/>
</dbReference>
<dbReference type="InterPro" id="IPR006283">
    <property type="entry name" value="ThiL-like"/>
</dbReference>
<dbReference type="InterPro" id="IPR010918">
    <property type="entry name" value="PurM-like_C_dom"/>
</dbReference>
<feature type="binding site" evidence="2">
    <location>
        <position position="314"/>
    </location>
    <ligand>
        <name>substrate</name>
    </ligand>
</feature>
<comment type="pathway">
    <text evidence="2">Cofactor biosynthesis; thiamine diphosphate biosynthesis; thiamine diphosphate from thiamine phosphate: step 1/1.</text>
</comment>
<accession>A0A1C3JXM8</accession>
<feature type="binding site" evidence="2">
    <location>
        <position position="41"/>
    </location>
    <ligand>
        <name>Mg(2+)</name>
        <dbReference type="ChEBI" id="CHEBI:18420"/>
        <label>4</label>
    </ligand>
</feature>
<dbReference type="RefSeq" id="WP_067749815.1">
    <property type="nucleotide sequence ID" value="NZ_LT907988.1"/>
</dbReference>
<dbReference type="Pfam" id="PF00586">
    <property type="entry name" value="AIRS"/>
    <property type="match status" value="1"/>
</dbReference>
<name>A0A1C3JXM8_9BURK</name>
<dbReference type="GO" id="GO:0009030">
    <property type="term" value="F:thiamine-phosphate kinase activity"/>
    <property type="evidence" value="ECO:0007669"/>
    <property type="project" value="UniProtKB-UniRule"/>
</dbReference>
<keyword evidence="2" id="KW-0479">Metal-binding</keyword>
<feature type="binding site" evidence="2">
    <location>
        <position position="71"/>
    </location>
    <ligand>
        <name>Mg(2+)</name>
        <dbReference type="ChEBI" id="CHEBI:18420"/>
        <label>2</label>
    </ligand>
</feature>
<keyword evidence="2" id="KW-0067">ATP-binding</keyword>
<evidence type="ECO:0000313" key="6">
    <source>
        <dbReference type="EMBL" id="SOE51753.1"/>
    </source>
</evidence>
<dbReference type="UniPathway" id="UPA00060">
    <property type="reaction ID" value="UER00142"/>
</dbReference>
<dbReference type="Proteomes" id="UP000078558">
    <property type="component" value="Chromosome I"/>
</dbReference>
<dbReference type="PIRSF" id="PIRSF005303">
    <property type="entry name" value="Thiam_monoph_kin"/>
    <property type="match status" value="1"/>
</dbReference>
<dbReference type="Gene3D" id="3.30.1330.10">
    <property type="entry name" value="PurM-like, N-terminal domain"/>
    <property type="match status" value="1"/>
</dbReference>
<dbReference type="InterPro" id="IPR036921">
    <property type="entry name" value="PurM-like_N_sf"/>
</dbReference>
<dbReference type="STRING" id="1851544.ODI_03460"/>
<feature type="binding site" evidence="2">
    <location>
        <position position="71"/>
    </location>
    <ligand>
        <name>Mg(2+)</name>
        <dbReference type="ChEBI" id="CHEBI:18420"/>
        <label>3</label>
    </ligand>
</feature>
<dbReference type="Gene3D" id="3.90.650.10">
    <property type="entry name" value="PurM-like C-terminal domain"/>
    <property type="match status" value="1"/>
</dbReference>
<reference evidence="5 7" key="1">
    <citation type="submission" date="2016-06" db="EMBL/GenBank/DDBJ databases">
        <authorList>
            <person name="Kjaerup R.B."/>
            <person name="Dalgaard T.S."/>
            <person name="Juul-Madsen H.R."/>
        </authorList>
    </citation>
    <scope>NUCLEOTIDE SEQUENCE [LARGE SCALE GENOMIC DNA]</scope>
    <source>
        <strain evidence="5">Orrdi1</strain>
    </source>
</reference>
<feature type="binding site" evidence="2">
    <location>
        <position position="26"/>
    </location>
    <ligand>
        <name>Mg(2+)</name>
        <dbReference type="ChEBI" id="CHEBI:18420"/>
        <label>3</label>
    </ligand>
</feature>
<dbReference type="Pfam" id="PF02769">
    <property type="entry name" value="AIRS_C"/>
    <property type="match status" value="1"/>
</dbReference>
<feature type="binding site" evidence="2">
    <location>
        <position position="26"/>
    </location>
    <ligand>
        <name>Mg(2+)</name>
        <dbReference type="ChEBI" id="CHEBI:18420"/>
        <label>4</label>
    </ligand>
</feature>
<feature type="binding site" evidence="2">
    <location>
        <position position="43"/>
    </location>
    <ligand>
        <name>Mg(2+)</name>
        <dbReference type="ChEBI" id="CHEBI:18420"/>
        <label>1</label>
    </ligand>
</feature>
<dbReference type="AlphaFoldDB" id="A0A1C3JXM8"/>
<keyword evidence="1 2" id="KW-0784">Thiamine biosynthesis</keyword>
<dbReference type="EMBL" id="LT907988">
    <property type="protein sequence ID" value="SOE51753.1"/>
    <property type="molecule type" value="Genomic_DNA"/>
</dbReference>
<dbReference type="PANTHER" id="PTHR30270">
    <property type="entry name" value="THIAMINE-MONOPHOSPHATE KINASE"/>
    <property type="match status" value="1"/>
</dbReference>
<organism evidence="5 7">
    <name type="scientific">Orrella dioscoreae</name>
    <dbReference type="NCBI Taxonomy" id="1851544"/>
    <lineage>
        <taxon>Bacteria</taxon>
        <taxon>Pseudomonadati</taxon>
        <taxon>Pseudomonadota</taxon>
        <taxon>Betaproteobacteria</taxon>
        <taxon>Burkholderiales</taxon>
        <taxon>Alcaligenaceae</taxon>
        <taxon>Orrella</taxon>
    </lineage>
</organism>
<feature type="binding site" evidence="2">
    <location>
        <position position="258"/>
    </location>
    <ligand>
        <name>substrate</name>
    </ligand>
</feature>
<comment type="miscellaneous">
    <text evidence="2">Reaction mechanism of ThiL seems to utilize a direct, inline transfer of the gamma-phosphate of ATP to TMP rather than a phosphorylated enzyme intermediate.</text>
</comment>
<feature type="binding site" evidence="2">
    <location>
        <position position="143"/>
    </location>
    <ligand>
        <name>ATP</name>
        <dbReference type="ChEBI" id="CHEBI:30616"/>
    </ligand>
</feature>
<dbReference type="GO" id="GO:0005524">
    <property type="term" value="F:ATP binding"/>
    <property type="evidence" value="ECO:0007669"/>
    <property type="project" value="UniProtKB-UniRule"/>
</dbReference>
<protein>
    <recommendedName>
        <fullName evidence="2">Thiamine-monophosphate kinase</fullName>
        <shortName evidence="2">TMP kinase</shortName>
        <shortName evidence="2">Thiamine-phosphate kinase</shortName>
        <ecNumber evidence="2">2.7.4.16</ecNumber>
    </recommendedName>
</protein>
<dbReference type="InterPro" id="IPR036676">
    <property type="entry name" value="PurM-like_C_sf"/>
</dbReference>
<comment type="function">
    <text evidence="2">Catalyzes the ATP-dependent phosphorylation of thiamine-monophosphate (TMP) to form thiamine-pyrophosphate (TPP), the active form of vitamin B1.</text>
</comment>
<feature type="binding site" evidence="2">
    <location>
        <position position="71"/>
    </location>
    <ligand>
        <name>Mg(2+)</name>
        <dbReference type="ChEBI" id="CHEBI:18420"/>
        <label>4</label>
    </ligand>
</feature>
<dbReference type="EC" id="2.7.4.16" evidence="2"/>
<feature type="binding site" evidence="2">
    <location>
        <position position="118"/>
    </location>
    <ligand>
        <name>Mg(2+)</name>
        <dbReference type="ChEBI" id="CHEBI:18420"/>
        <label>1</label>
    </ligand>
</feature>
<keyword evidence="2 5" id="KW-0418">Kinase</keyword>
<keyword evidence="2" id="KW-0460">Magnesium</keyword>
<comment type="similarity">
    <text evidence="2">Belongs to the thiamine-monophosphate kinase family.</text>
</comment>
<feature type="domain" description="PurM-like N-terminal" evidence="3">
    <location>
        <begin position="24"/>
        <end position="135"/>
    </location>
</feature>
<keyword evidence="2" id="KW-0547">Nucleotide-binding</keyword>
<comment type="caution">
    <text evidence="2">Lacks conserved residue(s) required for the propagation of feature annotation.</text>
</comment>
<dbReference type="NCBIfam" id="TIGR01379">
    <property type="entry name" value="thiL"/>
    <property type="match status" value="1"/>
</dbReference>
<evidence type="ECO:0000313" key="5">
    <source>
        <dbReference type="EMBL" id="SBT24041.1"/>
    </source>
</evidence>
<sequence>MSSEFALISRYFSRPVPAGMLGGGDDCALFPVPPGRQLATSIDLLLAGTHFFPDVDPAALGHKSLAVNLSDLAAMGAEPVSCVLGLALPRVDEAWVAAFADGFYALADRWGCPLVGGDTTRGECLTVSVTVFGVVAPERALRRGGARAGDDIWVSGRLGAADIALRLMQGRLPAEPDRLSRCRGALERPEPQVALGLALAGLAHAAIDLSDGLLQDLGHILAASRCGADLDYASLPADPALAGLPEACVREALLAGGDVYQLCFTAAQADRAAVERAAAQAGAPVTRIGRIAAEPGARVHLPDGTLLAGMAGGFDHFRETSS</sequence>
<comment type="catalytic activity">
    <reaction evidence="2">
        <text>thiamine phosphate + ATP = thiamine diphosphate + ADP</text>
        <dbReference type="Rhea" id="RHEA:15913"/>
        <dbReference type="ChEBI" id="CHEBI:30616"/>
        <dbReference type="ChEBI" id="CHEBI:37575"/>
        <dbReference type="ChEBI" id="CHEBI:58937"/>
        <dbReference type="ChEBI" id="CHEBI:456216"/>
        <dbReference type="EC" id="2.7.4.16"/>
    </reaction>
</comment>
<dbReference type="KEGG" id="odi:ODI_R3662"/>
<evidence type="ECO:0000259" key="3">
    <source>
        <dbReference type="Pfam" id="PF00586"/>
    </source>
</evidence>
<reference evidence="6 7" key="2">
    <citation type="submission" date="2017-08" db="EMBL/GenBank/DDBJ databases">
        <authorList>
            <person name="de Groot N.N."/>
        </authorList>
    </citation>
    <scope>NUCLEOTIDE SEQUENCE [LARGE SCALE GENOMIC DNA]</scope>
    <source>
        <strain evidence="6">Orrdi1</strain>
    </source>
</reference>
<keyword evidence="2 5" id="KW-0808">Transferase</keyword>